<keyword evidence="1" id="KW-1133">Transmembrane helix</keyword>
<reference evidence="2 3" key="1">
    <citation type="submission" date="2021-04" db="EMBL/GenBank/DDBJ databases">
        <title>Complete genome sequence of Stygiolobus sp. KN-1.</title>
        <authorList>
            <person name="Nakamura K."/>
            <person name="Sakai H."/>
            <person name="Kurosawa N."/>
        </authorList>
    </citation>
    <scope>NUCLEOTIDE SEQUENCE [LARGE SCALE GENOMIC DNA]</scope>
    <source>
        <strain evidence="2 3">KN-1</strain>
    </source>
</reference>
<dbReference type="AlphaFoldDB" id="A0A8D5U4P8"/>
<evidence type="ECO:0000313" key="2">
    <source>
        <dbReference type="EMBL" id="BCU68904.1"/>
    </source>
</evidence>
<name>A0A8D5U4P8_9CREN</name>
<organism evidence="2 3">
    <name type="scientific">Stygiolobus caldivivus</name>
    <dbReference type="NCBI Taxonomy" id="2824673"/>
    <lineage>
        <taxon>Archaea</taxon>
        <taxon>Thermoproteota</taxon>
        <taxon>Thermoprotei</taxon>
        <taxon>Sulfolobales</taxon>
        <taxon>Sulfolobaceae</taxon>
        <taxon>Stygiolobus</taxon>
    </lineage>
</organism>
<evidence type="ECO:0000256" key="1">
    <source>
        <dbReference type="SAM" id="Phobius"/>
    </source>
</evidence>
<dbReference type="KEGG" id="csty:KN1_02010"/>
<sequence>MKRKSVIKLTMIFLVVVLAIIVLSTPISFLLYYYSIPYSTPFQKGATINYEIFLSYTYKTFKGKIYSLEENGYLTVKSLGGSQFELTFYGGYLNLTCFNFKASKPTSTVVKAGKIPNVTTVLGYSSPLMRTLIIKGYQPTAVFNYTPYPGCSVKEVLVKTSITLFDIEPPFGLMPYIYVDNVSRSPDLSLVYFPVPGDSMIVDGGTINFYYQPPTYNASASDRFANPLIPINMTGWMVECSLFQYLIHNVTSNYAENGKYLATMSISVLLPNSHNRIRFDQDWGEYPLATIDYWRNVIILFLIIIGVLYFLYRRMV</sequence>
<evidence type="ECO:0000313" key="3">
    <source>
        <dbReference type="Proteomes" id="UP000825123"/>
    </source>
</evidence>
<dbReference type="Proteomes" id="UP000825123">
    <property type="component" value="Chromosome"/>
</dbReference>
<proteinExistence type="predicted"/>
<dbReference type="GeneID" id="66161954"/>
<keyword evidence="1" id="KW-0472">Membrane</keyword>
<dbReference type="EMBL" id="AP024597">
    <property type="protein sequence ID" value="BCU68904.1"/>
    <property type="molecule type" value="Genomic_DNA"/>
</dbReference>
<accession>A0A8D5U4P8</accession>
<keyword evidence="1" id="KW-0812">Transmembrane</keyword>
<gene>
    <name evidence="2" type="ORF">KN1_02010</name>
</gene>
<feature type="transmembrane region" description="Helical" evidence="1">
    <location>
        <begin position="12"/>
        <end position="34"/>
    </location>
</feature>
<protein>
    <submittedName>
        <fullName evidence="2">Uncharacterized protein</fullName>
    </submittedName>
</protein>
<keyword evidence="3" id="KW-1185">Reference proteome</keyword>
<dbReference type="RefSeq" id="WP_221288869.1">
    <property type="nucleotide sequence ID" value="NZ_AP024597.1"/>
</dbReference>
<feature type="transmembrane region" description="Helical" evidence="1">
    <location>
        <begin position="293"/>
        <end position="312"/>
    </location>
</feature>